<dbReference type="AlphaFoldDB" id="A0A0H5R4Q7"/>
<organism evidence="9">
    <name type="scientific">Spongospora subterranea</name>
    <dbReference type="NCBI Taxonomy" id="70186"/>
    <lineage>
        <taxon>Eukaryota</taxon>
        <taxon>Sar</taxon>
        <taxon>Rhizaria</taxon>
        <taxon>Endomyxa</taxon>
        <taxon>Phytomyxea</taxon>
        <taxon>Plasmodiophorida</taxon>
        <taxon>Plasmodiophoridae</taxon>
        <taxon>Spongospora</taxon>
    </lineage>
</organism>
<comment type="catalytic activity">
    <reaction evidence="5">
        <text>L-proline + NADP(+) = (S)-1-pyrroline-5-carboxylate + NADPH + 2 H(+)</text>
        <dbReference type="Rhea" id="RHEA:14109"/>
        <dbReference type="ChEBI" id="CHEBI:15378"/>
        <dbReference type="ChEBI" id="CHEBI:17388"/>
        <dbReference type="ChEBI" id="CHEBI:57783"/>
        <dbReference type="ChEBI" id="CHEBI:58349"/>
        <dbReference type="ChEBI" id="CHEBI:60039"/>
        <dbReference type="EC" id="1.5.1.2"/>
    </reaction>
</comment>
<keyword evidence="5" id="KW-0028">Amino-acid biosynthesis</keyword>
<dbReference type="Pfam" id="PF14748">
    <property type="entry name" value="P5CR_dimer"/>
    <property type="match status" value="1"/>
</dbReference>
<evidence type="ECO:0000256" key="2">
    <source>
        <dbReference type="ARBA" id="ARBA00022857"/>
    </source>
</evidence>
<feature type="binding site" evidence="4">
    <location>
        <begin position="28"/>
        <end position="33"/>
    </location>
    <ligand>
        <name>NADP(+)</name>
        <dbReference type="ChEBI" id="CHEBI:58349"/>
    </ligand>
</feature>
<evidence type="ECO:0000256" key="1">
    <source>
        <dbReference type="ARBA" id="ARBA00005525"/>
    </source>
</evidence>
<dbReference type="HAMAP" id="MF_01925">
    <property type="entry name" value="P5C_reductase"/>
    <property type="match status" value="1"/>
</dbReference>
<feature type="transmembrane region" description="Helical" evidence="6">
    <location>
        <begin position="25"/>
        <end position="46"/>
    </location>
</feature>
<keyword evidence="5" id="KW-0641">Proline biosynthesis</keyword>
<dbReference type="PANTHER" id="PTHR11645">
    <property type="entry name" value="PYRROLINE-5-CARBOXYLATE REDUCTASE"/>
    <property type="match status" value="1"/>
</dbReference>
<evidence type="ECO:0000256" key="6">
    <source>
        <dbReference type="SAM" id="Phobius"/>
    </source>
</evidence>
<dbReference type="SUPFAM" id="SSF51735">
    <property type="entry name" value="NAD(P)-binding Rossmann-fold domains"/>
    <property type="match status" value="1"/>
</dbReference>
<dbReference type="InterPro" id="IPR000304">
    <property type="entry name" value="Pyrroline-COOH_reductase"/>
</dbReference>
<feature type="domain" description="Pyrroline-5-carboxylate reductase catalytic N-terminal" evidence="7">
    <location>
        <begin position="27"/>
        <end position="124"/>
    </location>
</feature>
<protein>
    <recommendedName>
        <fullName evidence="5">Pyrroline-5-carboxylate reductase</fullName>
        <ecNumber evidence="5">1.5.1.2</ecNumber>
    </recommendedName>
</protein>
<dbReference type="GO" id="GO:0055129">
    <property type="term" value="P:L-proline biosynthetic process"/>
    <property type="evidence" value="ECO:0007669"/>
    <property type="project" value="UniProtKB-UniPathway"/>
</dbReference>
<evidence type="ECO:0000259" key="7">
    <source>
        <dbReference type="Pfam" id="PF03807"/>
    </source>
</evidence>
<dbReference type="PANTHER" id="PTHR11645:SF64">
    <property type="entry name" value="PYRROLINE-5-CARBOXYLATE REDUCTASE-RELATED"/>
    <property type="match status" value="1"/>
</dbReference>
<evidence type="ECO:0000313" key="9">
    <source>
        <dbReference type="EMBL" id="CRZ09128.1"/>
    </source>
</evidence>
<keyword evidence="2 4" id="KW-0521">NADP</keyword>
<dbReference type="UniPathway" id="UPA00098">
    <property type="reaction ID" value="UER00361"/>
</dbReference>
<dbReference type="FunFam" id="1.10.3730.10:FF:000001">
    <property type="entry name" value="Pyrroline-5-carboxylate reductase"/>
    <property type="match status" value="1"/>
</dbReference>
<evidence type="ECO:0000259" key="8">
    <source>
        <dbReference type="Pfam" id="PF14748"/>
    </source>
</evidence>
<dbReference type="PROSITE" id="PS00521">
    <property type="entry name" value="P5CR"/>
    <property type="match status" value="1"/>
</dbReference>
<comment type="pathway">
    <text evidence="5">Amino-acid biosynthesis; L-proline biosynthesis; L-proline from L-glutamate 5-semialdehyde: step 1/1.</text>
</comment>
<comment type="similarity">
    <text evidence="1 5">Belongs to the pyrroline-5-carboxylate reductase family.</text>
</comment>
<evidence type="ECO:0000256" key="4">
    <source>
        <dbReference type="PIRSR" id="PIRSR000193-1"/>
    </source>
</evidence>
<accession>A0A0H5R4Q7</accession>
<dbReference type="EMBL" id="HACM01008686">
    <property type="protein sequence ID" value="CRZ09128.1"/>
    <property type="molecule type" value="Transcribed_RNA"/>
</dbReference>
<dbReference type="Gene3D" id="3.40.50.720">
    <property type="entry name" value="NAD(P)-binding Rossmann-like Domain"/>
    <property type="match status" value="1"/>
</dbReference>
<dbReference type="InterPro" id="IPR029036">
    <property type="entry name" value="P5CR_dimer"/>
</dbReference>
<dbReference type="EC" id="1.5.1.2" evidence="5"/>
<dbReference type="InterPro" id="IPR036291">
    <property type="entry name" value="NAD(P)-bd_dom_sf"/>
</dbReference>
<keyword evidence="6" id="KW-0812">Transmembrane</keyword>
<sequence>AKHQSGRRQHLPSSNMPATAMDRSFLFIGAGQMGTALIIGFINAGLVSAAQITVCDHNENRRRYLKEKFPEIERLANLEEFIPECQHPLNVFICVKPDGFITAVEPFQMFNKVTESVFVSIVAGITLQTMHYHIPAGSRIRVMPNTPCLVQSGASGVACHSKTRSEDIDLVMKLMSSVGRAVLMDESKMDAVTGLSGSGPAYVFTFIDALADGGVACGLTRESALLLSAQTVMGAAKMVLETGRHPGQLKDSVASPAGTTIAGLMSLEESAFRSAASKAVVAATNRARELSAIR</sequence>
<keyword evidence="6" id="KW-1133">Transmembrane helix</keyword>
<name>A0A0H5R4Q7_9EUKA</name>
<dbReference type="InterPro" id="IPR028939">
    <property type="entry name" value="P5C_Rdtase_cat_N"/>
</dbReference>
<proteinExistence type="inferred from homology"/>
<dbReference type="NCBIfam" id="TIGR00112">
    <property type="entry name" value="proC"/>
    <property type="match status" value="1"/>
</dbReference>
<dbReference type="GO" id="GO:0004735">
    <property type="term" value="F:pyrroline-5-carboxylate reductase activity"/>
    <property type="evidence" value="ECO:0007669"/>
    <property type="project" value="UniProtKB-EC"/>
</dbReference>
<keyword evidence="3 5" id="KW-0560">Oxidoreductase</keyword>
<evidence type="ECO:0000256" key="3">
    <source>
        <dbReference type="ARBA" id="ARBA00023002"/>
    </source>
</evidence>
<feature type="non-terminal residue" evidence="9">
    <location>
        <position position="1"/>
    </location>
</feature>
<keyword evidence="6" id="KW-0472">Membrane</keyword>
<reference evidence="9" key="1">
    <citation type="submission" date="2015-04" db="EMBL/GenBank/DDBJ databases">
        <title>The genome sequence of the plant pathogenic Rhizarian Plasmodiophora brassicae reveals insights in its biotrophic life cycle and the origin of chitin synthesis.</title>
        <authorList>
            <person name="Schwelm A."/>
            <person name="Fogelqvist J."/>
            <person name="Knaust A."/>
            <person name="Julke S."/>
            <person name="Lilja T."/>
            <person name="Dhandapani V."/>
            <person name="Bonilla-Rosso G."/>
            <person name="Karlsson M."/>
            <person name="Shevchenko A."/>
            <person name="Choi S.R."/>
            <person name="Kim H.G."/>
            <person name="Park J.Y."/>
            <person name="Lim Y.P."/>
            <person name="Ludwig-Muller J."/>
            <person name="Dixelius C."/>
        </authorList>
    </citation>
    <scope>NUCLEOTIDE SEQUENCE</scope>
    <source>
        <tissue evidence="9">Potato root galls</tissue>
    </source>
</reference>
<dbReference type="Gene3D" id="1.10.3730.10">
    <property type="entry name" value="ProC C-terminal domain-like"/>
    <property type="match status" value="1"/>
</dbReference>
<dbReference type="SUPFAM" id="SSF48179">
    <property type="entry name" value="6-phosphogluconate dehydrogenase C-terminal domain-like"/>
    <property type="match status" value="1"/>
</dbReference>
<evidence type="ECO:0000256" key="5">
    <source>
        <dbReference type="RuleBase" id="RU003903"/>
    </source>
</evidence>
<dbReference type="PIRSF" id="PIRSF000193">
    <property type="entry name" value="Pyrrol-5-carb_rd"/>
    <property type="match status" value="1"/>
</dbReference>
<feature type="domain" description="Pyrroline-5-carboxylate reductase dimerisation" evidence="8">
    <location>
        <begin position="186"/>
        <end position="290"/>
    </location>
</feature>
<dbReference type="InterPro" id="IPR008927">
    <property type="entry name" value="6-PGluconate_DH-like_C_sf"/>
</dbReference>
<dbReference type="Pfam" id="PF03807">
    <property type="entry name" value="F420_oxidored"/>
    <property type="match status" value="1"/>
</dbReference>
<dbReference type="InterPro" id="IPR053790">
    <property type="entry name" value="P5CR-like_CS"/>
</dbReference>